<dbReference type="GO" id="GO:0016787">
    <property type="term" value="F:hydrolase activity"/>
    <property type="evidence" value="ECO:0007669"/>
    <property type="project" value="UniProtKB-KW"/>
</dbReference>
<accession>A0A926D202</accession>
<dbReference type="EC" id="3.4.21.116" evidence="3"/>
<proteinExistence type="predicted"/>
<dbReference type="PROSITE" id="PS51494">
    <property type="entry name" value="SPOIVB"/>
    <property type="match status" value="1"/>
</dbReference>
<dbReference type="AlphaFoldDB" id="A0A926D202"/>
<name>A0A926D202_9FIRM</name>
<dbReference type="NCBIfam" id="TIGR02860">
    <property type="entry name" value="spore_IV_B"/>
    <property type="match status" value="1"/>
</dbReference>
<gene>
    <name evidence="3" type="primary">spoIVB</name>
    <name evidence="3" type="ORF">H8699_05400</name>
</gene>
<dbReference type="Proteomes" id="UP000654279">
    <property type="component" value="Unassembled WGS sequence"/>
</dbReference>
<dbReference type="InterPro" id="IPR008763">
    <property type="entry name" value="Peptidase_S55"/>
</dbReference>
<dbReference type="Gene3D" id="2.30.42.10">
    <property type="match status" value="1"/>
</dbReference>
<feature type="domain" description="Peptidase S55" evidence="2">
    <location>
        <begin position="191"/>
        <end position="419"/>
    </location>
</feature>
<dbReference type="RefSeq" id="WP_249284808.1">
    <property type="nucleotide sequence ID" value="NZ_JACRSO010000002.1"/>
</dbReference>
<dbReference type="EMBL" id="JACRSO010000002">
    <property type="protein sequence ID" value="MBC8528855.1"/>
    <property type="molecule type" value="Genomic_DNA"/>
</dbReference>
<keyword evidence="4" id="KW-1185">Reference proteome</keyword>
<reference evidence="3" key="1">
    <citation type="submission" date="2020-08" db="EMBL/GenBank/DDBJ databases">
        <title>Genome public.</title>
        <authorList>
            <person name="Liu C."/>
            <person name="Sun Q."/>
        </authorList>
    </citation>
    <scope>NUCLEOTIDE SEQUENCE</scope>
    <source>
        <strain evidence="3">NSJ-44</strain>
    </source>
</reference>
<dbReference type="InterPro" id="IPR009003">
    <property type="entry name" value="Peptidase_S1_PA"/>
</dbReference>
<keyword evidence="1" id="KW-0732">Signal</keyword>
<organism evidence="3 4">
    <name type="scientific">Luoshenia tenuis</name>
    <dbReference type="NCBI Taxonomy" id="2763654"/>
    <lineage>
        <taxon>Bacteria</taxon>
        <taxon>Bacillati</taxon>
        <taxon>Bacillota</taxon>
        <taxon>Clostridia</taxon>
        <taxon>Christensenellales</taxon>
        <taxon>Christensenellaceae</taxon>
        <taxon>Luoshenia</taxon>
    </lineage>
</organism>
<feature type="signal peptide" evidence="1">
    <location>
        <begin position="1"/>
        <end position="21"/>
    </location>
</feature>
<evidence type="ECO:0000313" key="4">
    <source>
        <dbReference type="Proteomes" id="UP000654279"/>
    </source>
</evidence>
<protein>
    <submittedName>
        <fullName evidence="3">SpoIVB peptidase</fullName>
        <ecNumber evidence="3">3.4.21.116</ecNumber>
    </submittedName>
</protein>
<dbReference type="SUPFAM" id="SSF50156">
    <property type="entry name" value="PDZ domain-like"/>
    <property type="match status" value="1"/>
</dbReference>
<sequence length="419" mass="44729">MKTRIKQIVGWVCALAVVAGANSPFVRQIFAIPDHILISEGQAYTLEIPGLFTAQKNDTAVTKLMGTTLSDTGGNVDLLAQQPGEDKLTLEILGIPVKQVALEVTPEKNVMLGGQAIGVALYTKGALVVGTSDIMDSYGNLRNPANEAGLLAGDTILSVNGQEVQNAVHLSELINVGNSDPLQMHISRSGKEMDVSLTPILDPQDSVWRLGLWVRDSTAGVGTLTYLDPAQKWYGSLGHGIADSDTGNYLTVKNGEIYESHVLGIQQGKVGEPGELQGDFFDQPLALGDIAQNNAFGLYGHSYAALETLLKGRSIPIGLHSTVQPGEAQIVTTLDDSGPQRYTCQIERVTQQGTPTPKSMVLRVTDPELLSRTGGIVQGMSGSPIIQNGCLVGVVTHVFVNDPTRGYGMFIEWMLAQEP</sequence>
<dbReference type="InterPro" id="IPR014219">
    <property type="entry name" value="SpoIVB"/>
</dbReference>
<evidence type="ECO:0000256" key="1">
    <source>
        <dbReference type="SAM" id="SignalP"/>
    </source>
</evidence>
<comment type="caution">
    <text evidence="3">The sequence shown here is derived from an EMBL/GenBank/DDBJ whole genome shotgun (WGS) entry which is preliminary data.</text>
</comment>
<dbReference type="InterPro" id="IPR036034">
    <property type="entry name" value="PDZ_sf"/>
</dbReference>
<feature type="chain" id="PRO_5038854490" evidence="1">
    <location>
        <begin position="22"/>
        <end position="419"/>
    </location>
</feature>
<dbReference type="SUPFAM" id="SSF50494">
    <property type="entry name" value="Trypsin-like serine proteases"/>
    <property type="match status" value="1"/>
</dbReference>
<dbReference type="Pfam" id="PF17820">
    <property type="entry name" value="PDZ_6"/>
    <property type="match status" value="1"/>
</dbReference>
<dbReference type="Pfam" id="PF05580">
    <property type="entry name" value="Peptidase_S55"/>
    <property type="match status" value="1"/>
</dbReference>
<evidence type="ECO:0000313" key="3">
    <source>
        <dbReference type="EMBL" id="MBC8528855.1"/>
    </source>
</evidence>
<evidence type="ECO:0000259" key="2">
    <source>
        <dbReference type="PROSITE" id="PS51494"/>
    </source>
</evidence>
<keyword evidence="3" id="KW-0378">Hydrolase</keyword>
<dbReference type="InterPro" id="IPR041489">
    <property type="entry name" value="PDZ_6"/>
</dbReference>